<keyword evidence="3 5" id="KW-0479">Metal-binding</keyword>
<dbReference type="EMBL" id="CABFNO020001340">
    <property type="protein sequence ID" value="CAG9982392.1"/>
    <property type="molecule type" value="Genomic_DNA"/>
</dbReference>
<keyword evidence="8" id="KW-1185">Reference proteome</keyword>
<dbReference type="InterPro" id="IPR050121">
    <property type="entry name" value="Cytochrome_P450_monoxygenase"/>
</dbReference>
<dbReference type="SUPFAM" id="SSF48264">
    <property type="entry name" value="Cytochrome P450"/>
    <property type="match status" value="1"/>
</dbReference>
<name>A0A9N9U8V6_9HYPO</name>
<dbReference type="FunFam" id="1.10.630.10:FF:000051">
    <property type="entry name" value="Cytochrome P450 monooxygenase (Fum15)"/>
    <property type="match status" value="1"/>
</dbReference>
<dbReference type="Pfam" id="PF00067">
    <property type="entry name" value="p450"/>
    <property type="match status" value="1"/>
</dbReference>
<dbReference type="GO" id="GO:0020037">
    <property type="term" value="F:heme binding"/>
    <property type="evidence" value="ECO:0007669"/>
    <property type="project" value="InterPro"/>
</dbReference>
<evidence type="ECO:0000313" key="7">
    <source>
        <dbReference type="EMBL" id="CAG9982392.1"/>
    </source>
</evidence>
<dbReference type="CDD" id="cd11069">
    <property type="entry name" value="CYP_FUM15-like"/>
    <property type="match status" value="1"/>
</dbReference>
<comment type="similarity">
    <text evidence="1">Belongs to the cytochrome P450 family.</text>
</comment>
<keyword evidence="6" id="KW-1133">Transmembrane helix</keyword>
<evidence type="ECO:0000256" key="4">
    <source>
        <dbReference type="ARBA" id="ARBA00023004"/>
    </source>
</evidence>
<evidence type="ECO:0000256" key="2">
    <source>
        <dbReference type="ARBA" id="ARBA00022617"/>
    </source>
</evidence>
<evidence type="ECO:0000256" key="1">
    <source>
        <dbReference type="ARBA" id="ARBA00010617"/>
    </source>
</evidence>
<feature type="binding site" description="axial binding residue" evidence="5">
    <location>
        <position position="496"/>
    </location>
    <ligand>
        <name>heme</name>
        <dbReference type="ChEBI" id="CHEBI:30413"/>
    </ligand>
    <ligandPart>
        <name>Fe</name>
        <dbReference type="ChEBI" id="CHEBI:18248"/>
    </ligandPart>
</feature>
<comment type="cofactor">
    <cofactor evidence="5">
        <name>heme</name>
        <dbReference type="ChEBI" id="CHEBI:30413"/>
    </cofactor>
</comment>
<accession>A0A9N9U8V6</accession>
<dbReference type="PANTHER" id="PTHR24305:SF166">
    <property type="entry name" value="CYTOCHROME P450 12A4, MITOCHONDRIAL-RELATED"/>
    <property type="match status" value="1"/>
</dbReference>
<reference evidence="8" key="1">
    <citation type="submission" date="2019-06" db="EMBL/GenBank/DDBJ databases">
        <authorList>
            <person name="Broberg M."/>
        </authorList>
    </citation>
    <scope>NUCLEOTIDE SEQUENCE [LARGE SCALE GENOMIC DNA]</scope>
</reference>
<dbReference type="PRINTS" id="PR00385">
    <property type="entry name" value="P450"/>
</dbReference>
<keyword evidence="6" id="KW-0472">Membrane</keyword>
<evidence type="ECO:0000256" key="5">
    <source>
        <dbReference type="PIRSR" id="PIRSR602401-1"/>
    </source>
</evidence>
<evidence type="ECO:0008006" key="9">
    <source>
        <dbReference type="Google" id="ProtNLM"/>
    </source>
</evidence>
<dbReference type="InterPro" id="IPR036396">
    <property type="entry name" value="Cyt_P450_sf"/>
</dbReference>
<evidence type="ECO:0000313" key="8">
    <source>
        <dbReference type="Proteomes" id="UP000754883"/>
    </source>
</evidence>
<feature type="transmembrane region" description="Helical" evidence="6">
    <location>
        <begin position="7"/>
        <end position="25"/>
    </location>
</feature>
<dbReference type="Gene3D" id="1.10.630.10">
    <property type="entry name" value="Cytochrome P450"/>
    <property type="match status" value="1"/>
</dbReference>
<keyword evidence="6" id="KW-0812">Transmembrane</keyword>
<feature type="transmembrane region" description="Helical" evidence="6">
    <location>
        <begin position="37"/>
        <end position="59"/>
    </location>
</feature>
<comment type="caution">
    <text evidence="7">The sequence shown here is derived from an EMBL/GenBank/DDBJ whole genome shotgun (WGS) entry which is preliminary data.</text>
</comment>
<dbReference type="Proteomes" id="UP000754883">
    <property type="component" value="Unassembled WGS sequence"/>
</dbReference>
<proteinExistence type="inferred from homology"/>
<keyword evidence="4 5" id="KW-0408">Iron</keyword>
<gene>
    <name evidence="7" type="ORF">CBYS24578_00013231</name>
</gene>
<dbReference type="PRINTS" id="PR00463">
    <property type="entry name" value="EP450I"/>
</dbReference>
<dbReference type="OrthoDB" id="1470350at2759"/>
<evidence type="ECO:0000256" key="3">
    <source>
        <dbReference type="ARBA" id="ARBA00022723"/>
    </source>
</evidence>
<protein>
    <recommendedName>
        <fullName evidence="9">Cytochrome P450</fullName>
    </recommendedName>
</protein>
<reference evidence="7 8" key="2">
    <citation type="submission" date="2021-10" db="EMBL/GenBank/DDBJ databases">
        <authorList>
            <person name="Piombo E."/>
        </authorList>
    </citation>
    <scope>NUCLEOTIDE SEQUENCE [LARGE SCALE GENOMIC DNA]</scope>
</reference>
<dbReference type="GO" id="GO:0004497">
    <property type="term" value="F:monooxygenase activity"/>
    <property type="evidence" value="ECO:0007669"/>
    <property type="project" value="InterPro"/>
</dbReference>
<dbReference type="GO" id="GO:0016705">
    <property type="term" value="F:oxidoreductase activity, acting on paired donors, with incorporation or reduction of molecular oxygen"/>
    <property type="evidence" value="ECO:0007669"/>
    <property type="project" value="InterPro"/>
</dbReference>
<dbReference type="GO" id="GO:0005506">
    <property type="term" value="F:iron ion binding"/>
    <property type="evidence" value="ECO:0007669"/>
    <property type="project" value="InterPro"/>
</dbReference>
<dbReference type="PANTHER" id="PTHR24305">
    <property type="entry name" value="CYTOCHROME P450"/>
    <property type="match status" value="1"/>
</dbReference>
<keyword evidence="2 5" id="KW-0349">Heme</keyword>
<dbReference type="InterPro" id="IPR002401">
    <property type="entry name" value="Cyt_P450_E_grp-I"/>
</dbReference>
<dbReference type="InterPro" id="IPR001128">
    <property type="entry name" value="Cyt_P450"/>
</dbReference>
<organism evidence="7 8">
    <name type="scientific">Clonostachys byssicola</name>
    <dbReference type="NCBI Taxonomy" id="160290"/>
    <lineage>
        <taxon>Eukaryota</taxon>
        <taxon>Fungi</taxon>
        <taxon>Dikarya</taxon>
        <taxon>Ascomycota</taxon>
        <taxon>Pezizomycotina</taxon>
        <taxon>Sordariomycetes</taxon>
        <taxon>Hypocreomycetidae</taxon>
        <taxon>Hypocreales</taxon>
        <taxon>Bionectriaceae</taxon>
        <taxon>Clonostachys</taxon>
    </lineage>
</organism>
<sequence>MSYLEQLITFPNVTLAAIAEYLLLIKSLPSYCSSNSHIGIFAAVLVVNYVLYGVFWVVVHPRFMSPLRFLPGPRSLLSVIHRSLLETARPPGELYVDLANQYPKKELLHISLLEEQLFITKPRLLADLLVHRSYDFIKPSHLSGLLRHVLGDGLVIVEGSQHKFLRKNTMPAFHFRHIKNLYPMMWAKSISLTLALQQELTGTPTVGERVDSGVIELTAWASRVTLDIIGIAVMGRSFNMLQKSTDPLLNIYEQLLEPQREKIAFAVAAIVFGMRTVRLLPWKINARFRQLTNSLNEICRPMIQEKRDAIVKNGDDHFDILSLLIKSNNFSDEELKDQLLTFLAAGHETTASAITWACYLLATHQEMQHKLRKEVLEALPSNSLLDTSDMEDLAGTLEQLPYLNGIINETLRLYPTVPVTLRQAIHDTHIAEYPIPKGTVLVLSIWQINRSTEVWGTDADKFIPERWITEAGKPNQTGGANSNYDFVTFLHGPRSCIGQNFARAEMRCLLAAMATSFSWELAMDQAKVLPRGVITIKPAHGLYLKLQPLQREKATQG</sequence>
<dbReference type="AlphaFoldDB" id="A0A9N9U8V6"/>
<evidence type="ECO:0000256" key="6">
    <source>
        <dbReference type="SAM" id="Phobius"/>
    </source>
</evidence>